<dbReference type="InterPro" id="IPR002636">
    <property type="entry name" value="DUF29"/>
</dbReference>
<accession>A0ABW0G0U7</accession>
<protein>
    <submittedName>
        <fullName evidence="1">DUF29 domain-containing protein</fullName>
    </submittedName>
</protein>
<dbReference type="PANTHER" id="PTHR34235">
    <property type="entry name" value="SLR1203 PROTEIN-RELATED"/>
    <property type="match status" value="1"/>
</dbReference>
<dbReference type="Proteomes" id="UP001596166">
    <property type="component" value="Unassembled WGS sequence"/>
</dbReference>
<sequence length="153" mass="17380">MDRVPADHDSDFYTWTREQADALRRASETRVNVPIDWANVAEEIEGLGSEQAFALESALMRIMEHLLKLRFSPAQDPRAGWEVSVGKHRREALRRLKRNPGLKGKLDDLFRDAWTDARATAAESLRAYDGMDASVLPQECPWSMAEVLDTEPL</sequence>
<name>A0ABW0G0U7_9PROT</name>
<dbReference type="PANTHER" id="PTHR34235:SF4">
    <property type="entry name" value="SLR0291 PROTEIN"/>
    <property type="match status" value="1"/>
</dbReference>
<gene>
    <name evidence="1" type="ORF">ACFPMG_03340</name>
</gene>
<comment type="caution">
    <text evidence="1">The sequence shown here is derived from an EMBL/GenBank/DDBJ whole genome shotgun (WGS) entry which is preliminary data.</text>
</comment>
<organism evidence="1 2">
    <name type="scientific">Azospirillum himalayense</name>
    <dbReference type="NCBI Taxonomy" id="654847"/>
    <lineage>
        <taxon>Bacteria</taxon>
        <taxon>Pseudomonadati</taxon>
        <taxon>Pseudomonadota</taxon>
        <taxon>Alphaproteobacteria</taxon>
        <taxon>Rhodospirillales</taxon>
        <taxon>Azospirillaceae</taxon>
        <taxon>Azospirillum</taxon>
    </lineage>
</organism>
<keyword evidence="2" id="KW-1185">Reference proteome</keyword>
<evidence type="ECO:0000313" key="1">
    <source>
        <dbReference type="EMBL" id="MFC5354033.1"/>
    </source>
</evidence>
<dbReference type="Pfam" id="PF01724">
    <property type="entry name" value="DUF29"/>
    <property type="match status" value="1"/>
</dbReference>
<proteinExistence type="predicted"/>
<reference evidence="2" key="1">
    <citation type="journal article" date="2019" name="Int. J. Syst. Evol. Microbiol.">
        <title>The Global Catalogue of Microorganisms (GCM) 10K type strain sequencing project: providing services to taxonomists for standard genome sequencing and annotation.</title>
        <authorList>
            <consortium name="The Broad Institute Genomics Platform"/>
            <consortium name="The Broad Institute Genome Sequencing Center for Infectious Disease"/>
            <person name="Wu L."/>
            <person name="Ma J."/>
        </authorList>
    </citation>
    <scope>NUCLEOTIDE SEQUENCE [LARGE SCALE GENOMIC DNA]</scope>
    <source>
        <strain evidence="2">CCUG 58760</strain>
    </source>
</reference>
<evidence type="ECO:0000313" key="2">
    <source>
        <dbReference type="Proteomes" id="UP001596166"/>
    </source>
</evidence>
<dbReference type="EMBL" id="JBHSLC010000004">
    <property type="protein sequence ID" value="MFC5354033.1"/>
    <property type="molecule type" value="Genomic_DNA"/>
</dbReference>
<dbReference type="Gene3D" id="1.20.1220.20">
    <property type="entry name" value="Uncharcterised protein PF01724"/>
    <property type="match status" value="1"/>
</dbReference>
<dbReference type="RefSeq" id="WP_376993803.1">
    <property type="nucleotide sequence ID" value="NZ_JBHSLC010000004.1"/>
</dbReference>